<feature type="region of interest" description="Disordered" evidence="1">
    <location>
        <begin position="11"/>
        <end position="157"/>
    </location>
</feature>
<proteinExistence type="predicted"/>
<protein>
    <submittedName>
        <fullName evidence="2">Uncharacterized protein</fullName>
    </submittedName>
</protein>
<name>A0A1X7AR33_9GAMM</name>
<gene>
    <name evidence="2" type="ORF">EHSB41UT_04409</name>
</gene>
<evidence type="ECO:0000313" key="3">
    <source>
        <dbReference type="Proteomes" id="UP000196573"/>
    </source>
</evidence>
<sequence length="157" mass="18290">MSKYLYETVYEEFTGLKPPEPTDSKQRRKRGYGHPYRMRLNNAQETQETKPKKPERRNQFGQPITNRKNREEFAPRTVEKELTPRFNNSPNSNRPAREERRPYNGFKTGRILSGQGKDLDTSGPLLAMPQDRKGTAMPKVTYKKRRAISVDDQDGES</sequence>
<feature type="compositionally biased region" description="Basic and acidic residues" evidence="1">
    <location>
        <begin position="47"/>
        <end position="58"/>
    </location>
</feature>
<dbReference type="AlphaFoldDB" id="A0A1X7AR33"/>
<dbReference type="Proteomes" id="UP000196573">
    <property type="component" value="Unassembled WGS sequence"/>
</dbReference>
<evidence type="ECO:0000256" key="1">
    <source>
        <dbReference type="SAM" id="MobiDB-lite"/>
    </source>
</evidence>
<reference evidence="2 3" key="1">
    <citation type="submission" date="2017-03" db="EMBL/GenBank/DDBJ databases">
        <authorList>
            <person name="Afonso C.L."/>
            <person name="Miller P.J."/>
            <person name="Scott M.A."/>
            <person name="Spackman E."/>
            <person name="Goraichik I."/>
            <person name="Dimitrov K.M."/>
            <person name="Suarez D.L."/>
            <person name="Swayne D.E."/>
        </authorList>
    </citation>
    <scope>NUCLEOTIDE SEQUENCE [LARGE SCALE GENOMIC DNA]</scope>
    <source>
        <strain evidence="2">SB41UT1</strain>
    </source>
</reference>
<dbReference type="EMBL" id="FWPT01000014">
    <property type="protein sequence ID" value="SMA50592.1"/>
    <property type="molecule type" value="Genomic_DNA"/>
</dbReference>
<dbReference type="OrthoDB" id="6196938at2"/>
<accession>A0A1X7AR33</accession>
<dbReference type="RefSeq" id="WP_087113034.1">
    <property type="nucleotide sequence ID" value="NZ_CBCSCN010000017.1"/>
</dbReference>
<feature type="compositionally biased region" description="Low complexity" evidence="1">
    <location>
        <begin position="84"/>
        <end position="94"/>
    </location>
</feature>
<organism evidence="2 3">
    <name type="scientific">Parendozoicomonas haliclonae</name>
    <dbReference type="NCBI Taxonomy" id="1960125"/>
    <lineage>
        <taxon>Bacteria</taxon>
        <taxon>Pseudomonadati</taxon>
        <taxon>Pseudomonadota</taxon>
        <taxon>Gammaproteobacteria</taxon>
        <taxon>Oceanospirillales</taxon>
        <taxon>Endozoicomonadaceae</taxon>
        <taxon>Parendozoicomonas</taxon>
    </lineage>
</organism>
<evidence type="ECO:0000313" key="2">
    <source>
        <dbReference type="EMBL" id="SMA50592.1"/>
    </source>
</evidence>
<feature type="compositionally biased region" description="Basic and acidic residues" evidence="1">
    <location>
        <begin position="68"/>
        <end position="83"/>
    </location>
</feature>
<keyword evidence="3" id="KW-1185">Reference proteome</keyword>